<evidence type="ECO:0000256" key="6">
    <source>
        <dbReference type="ARBA" id="ARBA00022833"/>
    </source>
</evidence>
<evidence type="ECO:0000256" key="1">
    <source>
        <dbReference type="ARBA" id="ARBA00022490"/>
    </source>
</evidence>
<dbReference type="SUPFAM" id="SSF46565">
    <property type="entry name" value="Chaperone J-domain"/>
    <property type="match status" value="1"/>
</dbReference>
<comment type="function">
    <text evidence="11">Participates actively in the response to hyperosmotic and heat shock by preventing the aggregation of stress-denatured proteins and by disaggregating proteins, also in an autonomous, DnaK-independent fashion. Unfolded proteins bind initially to DnaJ; upon interaction with the DnaJ-bound protein, DnaK hydrolyzes its bound ATP, resulting in the formation of a stable complex. GrpE releases ADP from DnaK; ATP binding to DnaK triggers the release of the substrate protein, thus completing the reaction cycle. Several rounds of ATP-dependent interactions between DnaJ, DnaK and GrpE are required for fully efficient folding. Also involved, together with DnaK and GrpE, in the DNA replication of plasmids through activation of initiation proteins.</text>
</comment>
<name>A0A3D9LBW5_9MICC</name>
<evidence type="ECO:0000259" key="13">
    <source>
        <dbReference type="PROSITE" id="PS50076"/>
    </source>
</evidence>
<dbReference type="InterPro" id="IPR036410">
    <property type="entry name" value="HSP_DnaJ_Cys-rich_dom_sf"/>
</dbReference>
<dbReference type="PANTHER" id="PTHR43096:SF48">
    <property type="entry name" value="CHAPERONE PROTEIN DNAJ"/>
    <property type="match status" value="1"/>
</dbReference>
<dbReference type="GO" id="GO:0009408">
    <property type="term" value="P:response to heat"/>
    <property type="evidence" value="ECO:0007669"/>
    <property type="project" value="InterPro"/>
</dbReference>
<dbReference type="Pfam" id="PF01556">
    <property type="entry name" value="DnaJ_C"/>
    <property type="match status" value="1"/>
</dbReference>
<dbReference type="NCBIfam" id="NF008035">
    <property type="entry name" value="PRK10767.1"/>
    <property type="match status" value="1"/>
</dbReference>
<evidence type="ECO:0000259" key="14">
    <source>
        <dbReference type="PROSITE" id="PS51188"/>
    </source>
</evidence>
<dbReference type="NCBIfam" id="TIGR02349">
    <property type="entry name" value="DnaJ_bact"/>
    <property type="match status" value="1"/>
</dbReference>
<comment type="similarity">
    <text evidence="9 11">Belongs to the DnaJ family.</text>
</comment>
<dbReference type="HAMAP" id="MF_01152">
    <property type="entry name" value="DnaJ"/>
    <property type="match status" value="1"/>
</dbReference>
<comment type="subunit">
    <text evidence="11">Homodimer.</text>
</comment>
<evidence type="ECO:0000256" key="4">
    <source>
        <dbReference type="ARBA" id="ARBA00022737"/>
    </source>
</evidence>
<keyword evidence="5 11" id="KW-0863">Zinc-finger</keyword>
<gene>
    <name evidence="11" type="primary">dnaJ</name>
    <name evidence="15" type="ORF">C8E99_0968</name>
</gene>
<evidence type="ECO:0000256" key="3">
    <source>
        <dbReference type="ARBA" id="ARBA00022723"/>
    </source>
</evidence>
<sequence>MADHYEVLGVGRDASAEEIKRAYRKLARKLHPDVNPAPDASEEFKNVTRAYEVLSDQEKRRNYDATGHENGTGGMGGGFGGADFGGFQDIFETFFGGGGSGGMGGGRGGGPASRARRGQDALITAKLDLSDAVFGTEKTLEVDTAVVCPTCDGSCCQPGTHPETCTICNGQGAIRRPVRSILGTVMAAETCSACQGFGTVIPDPCRECSGQGRIRERTSLTIKIPAGVATGTRIQLAGRGEAGPGGGPNADLYVEIEVRQHEVFVRDGDHLLATMSVPMAAAALGTTLTLDTFDGEKDVPVKAGTQSGEVQTLKGLGVGRLRSSGRGDLKVTLRVETPTKLDDEQRALLEQLAGLRGEDLVHGTTEHRGLFSKFRDNLKNL</sequence>
<dbReference type="RefSeq" id="WP_115931325.1">
    <property type="nucleotide sequence ID" value="NZ_QREH01000001.1"/>
</dbReference>
<evidence type="ECO:0000256" key="9">
    <source>
        <dbReference type="ARBA" id="ARBA00061004"/>
    </source>
</evidence>
<comment type="domain">
    <text evidence="11">The J domain is necessary and sufficient to stimulate DnaK ATPase activity. Zinc center 1 plays an important role in the autonomous, DnaK-independent chaperone activity of DnaJ. Zinc center 2 is essential for interaction with DnaK and for DnaJ activity.</text>
</comment>
<keyword evidence="1 11" id="KW-0963">Cytoplasm</keyword>
<dbReference type="GO" id="GO:0051082">
    <property type="term" value="F:unfolded protein binding"/>
    <property type="evidence" value="ECO:0007669"/>
    <property type="project" value="UniProtKB-UniRule"/>
</dbReference>
<evidence type="ECO:0000256" key="12">
    <source>
        <dbReference type="PROSITE-ProRule" id="PRU00546"/>
    </source>
</evidence>
<feature type="binding site" evidence="11">
    <location>
        <position position="165"/>
    </location>
    <ligand>
        <name>Zn(2+)</name>
        <dbReference type="ChEBI" id="CHEBI:29105"/>
        <label>2</label>
    </ligand>
</feature>
<dbReference type="Pfam" id="PF00684">
    <property type="entry name" value="DnaJ_CXXCXGXG"/>
    <property type="match status" value="1"/>
</dbReference>
<keyword evidence="4 11" id="KW-0677">Repeat</keyword>
<accession>A0A3D9LBW5</accession>
<dbReference type="AlphaFoldDB" id="A0A3D9LBW5"/>
<keyword evidence="16" id="KW-1185">Reference proteome</keyword>
<feature type="binding site" evidence="11">
    <location>
        <position position="148"/>
    </location>
    <ligand>
        <name>Zn(2+)</name>
        <dbReference type="ChEBI" id="CHEBI:29105"/>
        <label>1</label>
    </ligand>
</feature>
<dbReference type="PROSITE" id="PS50076">
    <property type="entry name" value="DNAJ_2"/>
    <property type="match status" value="1"/>
</dbReference>
<feature type="binding site" evidence="11">
    <location>
        <position position="168"/>
    </location>
    <ligand>
        <name>Zn(2+)</name>
        <dbReference type="ChEBI" id="CHEBI:29105"/>
        <label>2</label>
    </ligand>
</feature>
<evidence type="ECO:0000256" key="2">
    <source>
        <dbReference type="ARBA" id="ARBA00022705"/>
    </source>
</evidence>
<protein>
    <recommendedName>
        <fullName evidence="10 11">Chaperone protein DnaJ</fullName>
    </recommendedName>
</protein>
<dbReference type="SMART" id="SM00271">
    <property type="entry name" value="DnaJ"/>
    <property type="match status" value="1"/>
</dbReference>
<dbReference type="InterPro" id="IPR012724">
    <property type="entry name" value="DnaJ"/>
</dbReference>
<dbReference type="GO" id="GO:0042026">
    <property type="term" value="P:protein refolding"/>
    <property type="evidence" value="ECO:0007669"/>
    <property type="project" value="TreeGrafter"/>
</dbReference>
<dbReference type="Gene3D" id="2.60.260.20">
    <property type="entry name" value="Urease metallochaperone UreE, N-terminal domain"/>
    <property type="match status" value="2"/>
</dbReference>
<dbReference type="PROSITE" id="PS00636">
    <property type="entry name" value="DNAJ_1"/>
    <property type="match status" value="1"/>
</dbReference>
<organism evidence="15 16">
    <name type="scientific">Citricoccus muralis</name>
    <dbReference type="NCBI Taxonomy" id="169134"/>
    <lineage>
        <taxon>Bacteria</taxon>
        <taxon>Bacillati</taxon>
        <taxon>Actinomycetota</taxon>
        <taxon>Actinomycetes</taxon>
        <taxon>Micrococcales</taxon>
        <taxon>Micrococcaceae</taxon>
        <taxon>Citricoccus</taxon>
    </lineage>
</organism>
<feature type="binding site" evidence="11">
    <location>
        <position position="191"/>
    </location>
    <ligand>
        <name>Zn(2+)</name>
        <dbReference type="ChEBI" id="CHEBI:29105"/>
        <label>2</label>
    </ligand>
</feature>
<dbReference type="PROSITE" id="PS51188">
    <property type="entry name" value="ZF_CR"/>
    <property type="match status" value="1"/>
</dbReference>
<reference evidence="15 16" key="1">
    <citation type="submission" date="2018-07" db="EMBL/GenBank/DDBJ databases">
        <title>Sequencing the genomes of 1000 actinobacteria strains.</title>
        <authorList>
            <person name="Klenk H.-P."/>
        </authorList>
    </citation>
    <scope>NUCLEOTIDE SEQUENCE [LARGE SCALE GENOMIC DNA]</scope>
    <source>
        <strain evidence="15 16">DSM 14442</strain>
    </source>
</reference>
<evidence type="ECO:0000313" key="15">
    <source>
        <dbReference type="EMBL" id="REE03164.1"/>
    </source>
</evidence>
<dbReference type="FunFam" id="2.60.260.20:FF:000005">
    <property type="entry name" value="Chaperone protein dnaJ 1, mitochondrial"/>
    <property type="match status" value="1"/>
</dbReference>
<feature type="zinc finger region" description="CR-type" evidence="12">
    <location>
        <begin position="135"/>
        <end position="217"/>
    </location>
</feature>
<evidence type="ECO:0000256" key="7">
    <source>
        <dbReference type="ARBA" id="ARBA00023016"/>
    </source>
</evidence>
<evidence type="ECO:0000256" key="5">
    <source>
        <dbReference type="ARBA" id="ARBA00022771"/>
    </source>
</evidence>
<keyword evidence="7 11" id="KW-0346">Stress response</keyword>
<dbReference type="FunFam" id="2.10.230.10:FF:000002">
    <property type="entry name" value="Molecular chaperone DnaJ"/>
    <property type="match status" value="1"/>
</dbReference>
<keyword evidence="2 11" id="KW-0235">DNA replication</keyword>
<feature type="domain" description="CR-type" evidence="14">
    <location>
        <begin position="135"/>
        <end position="217"/>
    </location>
</feature>
<dbReference type="CDD" id="cd10719">
    <property type="entry name" value="DnaJ_zf"/>
    <property type="match status" value="1"/>
</dbReference>
<feature type="binding site" evidence="11">
    <location>
        <position position="194"/>
    </location>
    <ligand>
        <name>Zn(2+)</name>
        <dbReference type="ChEBI" id="CHEBI:29105"/>
        <label>2</label>
    </ligand>
</feature>
<dbReference type="InterPro" id="IPR001305">
    <property type="entry name" value="HSP_DnaJ_Cys-rich_dom"/>
</dbReference>
<dbReference type="InterPro" id="IPR036869">
    <property type="entry name" value="J_dom_sf"/>
</dbReference>
<comment type="cofactor">
    <cofactor evidence="11">
        <name>Zn(2+)</name>
        <dbReference type="ChEBI" id="CHEBI:29105"/>
    </cofactor>
    <text evidence="11">Binds 2 Zn(2+) ions per monomer.</text>
</comment>
<dbReference type="InterPro" id="IPR008971">
    <property type="entry name" value="HSP40/DnaJ_pept-bd"/>
</dbReference>
<dbReference type="GO" id="GO:0008270">
    <property type="term" value="F:zinc ion binding"/>
    <property type="evidence" value="ECO:0007669"/>
    <property type="project" value="UniProtKB-UniRule"/>
</dbReference>
<dbReference type="GO" id="GO:0031072">
    <property type="term" value="F:heat shock protein binding"/>
    <property type="evidence" value="ECO:0007669"/>
    <property type="project" value="InterPro"/>
</dbReference>
<feature type="binding site" evidence="11">
    <location>
        <position position="208"/>
    </location>
    <ligand>
        <name>Zn(2+)</name>
        <dbReference type="ChEBI" id="CHEBI:29105"/>
        <label>1</label>
    </ligand>
</feature>
<dbReference type="Gene3D" id="2.10.230.10">
    <property type="entry name" value="Heat shock protein DnaJ, cysteine-rich domain"/>
    <property type="match status" value="1"/>
</dbReference>
<evidence type="ECO:0000256" key="10">
    <source>
        <dbReference type="ARBA" id="ARBA00067609"/>
    </source>
</evidence>
<dbReference type="Gene3D" id="1.10.287.110">
    <property type="entry name" value="DnaJ domain"/>
    <property type="match status" value="1"/>
</dbReference>
<comment type="caution">
    <text evidence="11">Lacks conserved residue(s) required for the propagation of feature annotation.</text>
</comment>
<dbReference type="InterPro" id="IPR018253">
    <property type="entry name" value="DnaJ_domain_CS"/>
</dbReference>
<comment type="caution">
    <text evidence="15">The sequence shown here is derived from an EMBL/GenBank/DDBJ whole genome shotgun (WGS) entry which is preliminary data.</text>
</comment>
<dbReference type="InterPro" id="IPR002939">
    <property type="entry name" value="DnaJ_C"/>
</dbReference>
<dbReference type="InterPro" id="IPR001623">
    <property type="entry name" value="DnaJ_domain"/>
</dbReference>
<dbReference type="CDD" id="cd10747">
    <property type="entry name" value="DnaJ_C"/>
    <property type="match status" value="1"/>
</dbReference>
<keyword evidence="6 11" id="KW-0862">Zinc</keyword>
<dbReference type="SUPFAM" id="SSF49493">
    <property type="entry name" value="HSP40/DnaJ peptide-binding domain"/>
    <property type="match status" value="2"/>
</dbReference>
<dbReference type="PANTHER" id="PTHR43096">
    <property type="entry name" value="DNAJ HOMOLOG 1, MITOCHONDRIAL-RELATED"/>
    <property type="match status" value="1"/>
</dbReference>
<dbReference type="Proteomes" id="UP000256727">
    <property type="component" value="Unassembled WGS sequence"/>
</dbReference>
<comment type="subcellular location">
    <subcellularLocation>
        <location evidence="11">Cytoplasm</location>
    </subcellularLocation>
</comment>
<dbReference type="OrthoDB" id="9779889at2"/>
<dbReference type="GO" id="GO:0006260">
    <property type="term" value="P:DNA replication"/>
    <property type="evidence" value="ECO:0007669"/>
    <property type="project" value="UniProtKB-KW"/>
</dbReference>
<evidence type="ECO:0000256" key="11">
    <source>
        <dbReference type="HAMAP-Rule" id="MF_01152"/>
    </source>
</evidence>
<keyword evidence="8 11" id="KW-0143">Chaperone</keyword>
<dbReference type="CDD" id="cd06257">
    <property type="entry name" value="DnaJ"/>
    <property type="match status" value="1"/>
</dbReference>
<feature type="binding site" evidence="11">
    <location>
        <position position="205"/>
    </location>
    <ligand>
        <name>Zn(2+)</name>
        <dbReference type="ChEBI" id="CHEBI:29105"/>
        <label>1</label>
    </ligand>
</feature>
<dbReference type="EMBL" id="QREH01000001">
    <property type="protein sequence ID" value="REE03164.1"/>
    <property type="molecule type" value="Genomic_DNA"/>
</dbReference>
<feature type="domain" description="J" evidence="13">
    <location>
        <begin position="3"/>
        <end position="67"/>
    </location>
</feature>
<dbReference type="SUPFAM" id="SSF57938">
    <property type="entry name" value="DnaJ/Hsp40 cysteine-rich domain"/>
    <property type="match status" value="1"/>
</dbReference>
<dbReference type="GO" id="GO:0005524">
    <property type="term" value="F:ATP binding"/>
    <property type="evidence" value="ECO:0007669"/>
    <property type="project" value="InterPro"/>
</dbReference>
<proteinExistence type="inferred from homology"/>
<keyword evidence="3 11" id="KW-0479">Metal-binding</keyword>
<feature type="binding site" evidence="11">
    <location>
        <position position="151"/>
    </location>
    <ligand>
        <name>Zn(2+)</name>
        <dbReference type="ChEBI" id="CHEBI:29105"/>
        <label>1</label>
    </ligand>
</feature>
<evidence type="ECO:0000256" key="8">
    <source>
        <dbReference type="ARBA" id="ARBA00023186"/>
    </source>
</evidence>
<evidence type="ECO:0000313" key="16">
    <source>
        <dbReference type="Proteomes" id="UP000256727"/>
    </source>
</evidence>
<dbReference type="GO" id="GO:0005737">
    <property type="term" value="C:cytoplasm"/>
    <property type="evidence" value="ECO:0007669"/>
    <property type="project" value="UniProtKB-SubCell"/>
</dbReference>
<dbReference type="PRINTS" id="PR00625">
    <property type="entry name" value="JDOMAIN"/>
</dbReference>
<dbReference type="Pfam" id="PF00226">
    <property type="entry name" value="DnaJ"/>
    <property type="match status" value="1"/>
</dbReference>